<comment type="cofactor">
    <cofactor evidence="1">
        <name>[4Fe-4S] cluster</name>
        <dbReference type="ChEBI" id="CHEBI:49883"/>
    </cofactor>
</comment>
<dbReference type="Gene3D" id="3.40.50.10800">
    <property type="entry name" value="NadA-like"/>
    <property type="match status" value="3"/>
</dbReference>
<keyword evidence="7" id="KW-0479">Metal-binding</keyword>
<evidence type="ECO:0000313" key="10">
    <source>
        <dbReference type="EMBL" id="VAW37944.1"/>
    </source>
</evidence>
<keyword evidence="6 10" id="KW-0808">Transferase</keyword>
<accession>A0A3B0W2X8</accession>
<dbReference type="FunFam" id="3.40.50.10800:FF:000001">
    <property type="entry name" value="Quinolinate synthase A"/>
    <property type="match status" value="1"/>
</dbReference>
<dbReference type="GO" id="GO:0051539">
    <property type="term" value="F:4 iron, 4 sulfur cluster binding"/>
    <property type="evidence" value="ECO:0007669"/>
    <property type="project" value="UniProtKB-KW"/>
</dbReference>
<organism evidence="10">
    <name type="scientific">hydrothermal vent metagenome</name>
    <dbReference type="NCBI Taxonomy" id="652676"/>
    <lineage>
        <taxon>unclassified sequences</taxon>
        <taxon>metagenomes</taxon>
        <taxon>ecological metagenomes</taxon>
    </lineage>
</organism>
<proteinExistence type="predicted"/>
<keyword evidence="5" id="KW-0662">Pyridine nucleotide biosynthesis</keyword>
<feature type="non-terminal residue" evidence="10">
    <location>
        <position position="324"/>
    </location>
</feature>
<gene>
    <name evidence="10" type="ORF">MNBD_DELTA03-1436</name>
</gene>
<dbReference type="PANTHER" id="PTHR30573">
    <property type="entry name" value="QUINOLINATE SYNTHETASE A"/>
    <property type="match status" value="1"/>
</dbReference>
<name>A0A3B0W2X8_9ZZZZ</name>
<dbReference type="PANTHER" id="PTHR30573:SF0">
    <property type="entry name" value="QUINOLINATE SYNTHASE, CHLOROPLASTIC"/>
    <property type="match status" value="1"/>
</dbReference>
<evidence type="ECO:0000256" key="5">
    <source>
        <dbReference type="ARBA" id="ARBA00022642"/>
    </source>
</evidence>
<dbReference type="GO" id="GO:0034628">
    <property type="term" value="P:'de novo' NAD+ biosynthetic process from L-aspartate"/>
    <property type="evidence" value="ECO:0007669"/>
    <property type="project" value="TreeGrafter"/>
</dbReference>
<keyword evidence="8" id="KW-0408">Iron</keyword>
<dbReference type="Pfam" id="PF02445">
    <property type="entry name" value="NadA"/>
    <property type="match status" value="1"/>
</dbReference>
<evidence type="ECO:0000256" key="4">
    <source>
        <dbReference type="ARBA" id="ARBA00022485"/>
    </source>
</evidence>
<evidence type="ECO:0000256" key="8">
    <source>
        <dbReference type="ARBA" id="ARBA00023004"/>
    </source>
</evidence>
<keyword evidence="9" id="KW-0411">Iron-sulfur</keyword>
<keyword evidence="4" id="KW-0004">4Fe-4S</keyword>
<evidence type="ECO:0000256" key="7">
    <source>
        <dbReference type="ARBA" id="ARBA00022723"/>
    </source>
</evidence>
<sequence>MKNVKQIDIADYNKLKNEVILQRITARKEELRQEVLLLCHHYQQDDIFQFADYTGDSLKLAHNAAQVADRRYIIFCGVHFMAESADILTGDDQIVILPDLTAGCSMADMATSGEVKGLWRELAPLLNTSRLIPITYVNSSASLKAFVGEHGGSVCTSSNAGRVLNWALEQGEKVFFCPDEHLGRNSAQAAGIPDEEVVLWRRGEILGGNSQEQLKRARIILWDGYCTVHMQFSAAQIASIRQADPEVKIIVHPECRREVVEAADLQGSTEMIIKAVSEAPAGSSWAVGTEINLVKRLTAQFPDKNIRSLSPVECKCSTMYRIDP</sequence>
<dbReference type="GO" id="GO:0005829">
    <property type="term" value="C:cytosol"/>
    <property type="evidence" value="ECO:0007669"/>
    <property type="project" value="TreeGrafter"/>
</dbReference>
<dbReference type="AlphaFoldDB" id="A0A3B0W2X8"/>
<dbReference type="EMBL" id="UOEX01000230">
    <property type="protein sequence ID" value="VAW37944.1"/>
    <property type="molecule type" value="Genomic_DNA"/>
</dbReference>
<dbReference type="InterPro" id="IPR003473">
    <property type="entry name" value="NadA"/>
</dbReference>
<reference evidence="10" key="1">
    <citation type="submission" date="2018-06" db="EMBL/GenBank/DDBJ databases">
        <authorList>
            <person name="Zhirakovskaya E."/>
        </authorList>
    </citation>
    <scope>NUCLEOTIDE SEQUENCE</scope>
</reference>
<dbReference type="GO" id="GO:0046872">
    <property type="term" value="F:metal ion binding"/>
    <property type="evidence" value="ECO:0007669"/>
    <property type="project" value="UniProtKB-KW"/>
</dbReference>
<evidence type="ECO:0000256" key="9">
    <source>
        <dbReference type="ARBA" id="ARBA00023014"/>
    </source>
</evidence>
<dbReference type="EC" id="2.5.1.72" evidence="3"/>
<protein>
    <recommendedName>
        <fullName evidence="3">quinolinate synthase</fullName>
        <ecNumber evidence="3">2.5.1.72</ecNumber>
    </recommendedName>
</protein>
<dbReference type="NCBIfam" id="NF006883">
    <property type="entry name" value="PRK09375.2-4"/>
    <property type="match status" value="1"/>
</dbReference>
<evidence type="ECO:0000256" key="2">
    <source>
        <dbReference type="ARBA" id="ARBA00005065"/>
    </source>
</evidence>
<evidence type="ECO:0000256" key="1">
    <source>
        <dbReference type="ARBA" id="ARBA00001966"/>
    </source>
</evidence>
<dbReference type="GO" id="GO:0008987">
    <property type="term" value="F:quinolinate synthetase A activity"/>
    <property type="evidence" value="ECO:0007669"/>
    <property type="project" value="InterPro"/>
</dbReference>
<dbReference type="SUPFAM" id="SSF142754">
    <property type="entry name" value="NadA-like"/>
    <property type="match status" value="1"/>
</dbReference>
<dbReference type="InterPro" id="IPR036094">
    <property type="entry name" value="NadA_sf"/>
</dbReference>
<evidence type="ECO:0000256" key="6">
    <source>
        <dbReference type="ARBA" id="ARBA00022679"/>
    </source>
</evidence>
<comment type="pathway">
    <text evidence="2">Cofactor biosynthesis; NAD(+) biosynthesis; quinolinate from iminoaspartate: step 1/1.</text>
</comment>
<evidence type="ECO:0000256" key="3">
    <source>
        <dbReference type="ARBA" id="ARBA00012669"/>
    </source>
</evidence>
<dbReference type="NCBIfam" id="TIGR00550">
    <property type="entry name" value="nadA"/>
    <property type="match status" value="1"/>
</dbReference>
<dbReference type="UniPathway" id="UPA00253">
    <property type="reaction ID" value="UER00327"/>
</dbReference>